<dbReference type="Proteomes" id="UP000423525">
    <property type="component" value="Chromosome"/>
</dbReference>
<feature type="transmembrane region" description="Helical" evidence="6">
    <location>
        <begin position="171"/>
        <end position="192"/>
    </location>
</feature>
<proteinExistence type="inferred from homology"/>
<organism evidence="8 9">
    <name type="scientific">Corynebacterium rouxii</name>
    <dbReference type="NCBI Taxonomy" id="2719119"/>
    <lineage>
        <taxon>Bacteria</taxon>
        <taxon>Bacillati</taxon>
        <taxon>Actinomycetota</taxon>
        <taxon>Actinomycetes</taxon>
        <taxon>Mycobacteriales</taxon>
        <taxon>Corynebacteriaceae</taxon>
        <taxon>Corynebacterium</taxon>
    </lineage>
</organism>
<evidence type="ECO:0000259" key="7">
    <source>
        <dbReference type="Pfam" id="PF00892"/>
    </source>
</evidence>
<feature type="transmembrane region" description="Helical" evidence="6">
    <location>
        <begin position="94"/>
        <end position="112"/>
    </location>
</feature>
<feature type="transmembrane region" description="Helical" evidence="6">
    <location>
        <begin position="38"/>
        <end position="56"/>
    </location>
</feature>
<evidence type="ECO:0000256" key="4">
    <source>
        <dbReference type="ARBA" id="ARBA00022989"/>
    </source>
</evidence>
<feature type="domain" description="EamA" evidence="7">
    <location>
        <begin position="146"/>
        <end position="278"/>
    </location>
</feature>
<dbReference type="EMBL" id="LR738855">
    <property type="protein sequence ID" value="VZH84576.1"/>
    <property type="molecule type" value="Genomic_DNA"/>
</dbReference>
<dbReference type="GO" id="GO:0016020">
    <property type="term" value="C:membrane"/>
    <property type="evidence" value="ECO:0007669"/>
    <property type="project" value="UniProtKB-SubCell"/>
</dbReference>
<dbReference type="InterPro" id="IPR037185">
    <property type="entry name" value="EmrE-like"/>
</dbReference>
<sequence length="298" mass="31533">MIQRTATATGILFIIASCCSLQMGAAFAIQLFPIAGPWATTFARLFISGAILLAITRPSIRDFDRSQWSAIIVFGLTIGAMNTTFYAALSRIPLGTAVTIEFIGPLALSAALSKSARDLLWVLIAVAGISLFGWESLFGTSNLDPIGVAFVLIAGFFWAMYILASAKVGRLIPGSGGLALGMLIGSLIPLPLSAINLPLFFTSFHLTALAIGTAILASLIPYSFEMAALRRLPSAVFGILCSLEPVFAAFFGWLLLHQPISTISVIAMMLVITASVGTTINANRKNTPKVSVTLNETT</sequence>
<gene>
    <name evidence="8" type="ORF">FRC0190_00591</name>
</gene>
<dbReference type="KEGG" id="crf:FRC0190_00591"/>
<dbReference type="PANTHER" id="PTHR32322:SF2">
    <property type="entry name" value="EAMA DOMAIN-CONTAINING PROTEIN"/>
    <property type="match status" value="1"/>
</dbReference>
<evidence type="ECO:0000256" key="2">
    <source>
        <dbReference type="ARBA" id="ARBA00007362"/>
    </source>
</evidence>
<feature type="transmembrane region" description="Helical" evidence="6">
    <location>
        <begin position="119"/>
        <end position="139"/>
    </location>
</feature>
<dbReference type="InterPro" id="IPR000620">
    <property type="entry name" value="EamA_dom"/>
</dbReference>
<comment type="similarity">
    <text evidence="2">Belongs to the EamA transporter family.</text>
</comment>
<protein>
    <submittedName>
        <fullName evidence="8">EamA family transporter</fullName>
    </submittedName>
</protein>
<feature type="transmembrane region" description="Helical" evidence="6">
    <location>
        <begin position="204"/>
        <end position="224"/>
    </location>
</feature>
<evidence type="ECO:0000256" key="5">
    <source>
        <dbReference type="ARBA" id="ARBA00023136"/>
    </source>
</evidence>
<dbReference type="PANTHER" id="PTHR32322">
    <property type="entry name" value="INNER MEMBRANE TRANSPORTER"/>
    <property type="match status" value="1"/>
</dbReference>
<evidence type="ECO:0000256" key="1">
    <source>
        <dbReference type="ARBA" id="ARBA00004141"/>
    </source>
</evidence>
<dbReference type="AlphaFoldDB" id="A0A6I8ME99"/>
<evidence type="ECO:0000313" key="9">
    <source>
        <dbReference type="Proteomes" id="UP000423525"/>
    </source>
</evidence>
<comment type="subcellular location">
    <subcellularLocation>
        <location evidence="1">Membrane</location>
        <topology evidence="1">Multi-pass membrane protein</topology>
    </subcellularLocation>
</comment>
<evidence type="ECO:0000256" key="3">
    <source>
        <dbReference type="ARBA" id="ARBA00022692"/>
    </source>
</evidence>
<dbReference type="SUPFAM" id="SSF103481">
    <property type="entry name" value="Multidrug resistance efflux transporter EmrE"/>
    <property type="match status" value="2"/>
</dbReference>
<name>A0A6I8ME99_9CORY</name>
<keyword evidence="4 6" id="KW-1133">Transmembrane helix</keyword>
<feature type="transmembrane region" description="Helical" evidence="6">
    <location>
        <begin position="68"/>
        <end position="88"/>
    </location>
</feature>
<accession>A0A6I8ME99</accession>
<dbReference type="InterPro" id="IPR050638">
    <property type="entry name" value="AA-Vitamin_Transporters"/>
</dbReference>
<dbReference type="RefSeq" id="WP_155871765.1">
    <property type="nucleotide sequence ID" value="NZ_CP168248.1"/>
</dbReference>
<feature type="transmembrane region" description="Helical" evidence="6">
    <location>
        <begin position="236"/>
        <end position="256"/>
    </location>
</feature>
<dbReference type="Pfam" id="PF00892">
    <property type="entry name" value="EamA"/>
    <property type="match status" value="1"/>
</dbReference>
<feature type="transmembrane region" description="Helical" evidence="6">
    <location>
        <begin position="145"/>
        <end position="164"/>
    </location>
</feature>
<dbReference type="PROSITE" id="PS51257">
    <property type="entry name" value="PROKAR_LIPOPROTEIN"/>
    <property type="match status" value="1"/>
</dbReference>
<keyword evidence="5 6" id="KW-0472">Membrane</keyword>
<keyword evidence="3 6" id="KW-0812">Transmembrane</keyword>
<feature type="transmembrane region" description="Helical" evidence="6">
    <location>
        <begin position="262"/>
        <end position="282"/>
    </location>
</feature>
<evidence type="ECO:0000313" key="8">
    <source>
        <dbReference type="EMBL" id="VZH84576.1"/>
    </source>
</evidence>
<evidence type="ECO:0000256" key="6">
    <source>
        <dbReference type="SAM" id="Phobius"/>
    </source>
</evidence>
<reference evidence="8 9" key="1">
    <citation type="submission" date="2019-11" db="EMBL/GenBank/DDBJ databases">
        <authorList>
            <person name="Brisse S."/>
        </authorList>
    </citation>
    <scope>NUCLEOTIDE SEQUENCE [LARGE SCALE GENOMIC DNA]</scope>
    <source>
        <strain evidence="8">FRC0190</strain>
    </source>
</reference>